<gene>
    <name evidence="2" type="ORF">PG986_004596</name>
</gene>
<feature type="compositionally biased region" description="Low complexity" evidence="1">
    <location>
        <begin position="109"/>
        <end position="123"/>
    </location>
</feature>
<name>A0ABR1QNI7_9PEZI</name>
<feature type="compositionally biased region" description="Basic residues" evidence="1">
    <location>
        <begin position="457"/>
        <end position="472"/>
    </location>
</feature>
<feature type="compositionally biased region" description="Basic and acidic residues" evidence="1">
    <location>
        <begin position="79"/>
        <end position="91"/>
    </location>
</feature>
<organism evidence="2 3">
    <name type="scientific">Apiospora aurea</name>
    <dbReference type="NCBI Taxonomy" id="335848"/>
    <lineage>
        <taxon>Eukaryota</taxon>
        <taxon>Fungi</taxon>
        <taxon>Dikarya</taxon>
        <taxon>Ascomycota</taxon>
        <taxon>Pezizomycotina</taxon>
        <taxon>Sordariomycetes</taxon>
        <taxon>Xylariomycetidae</taxon>
        <taxon>Amphisphaeriales</taxon>
        <taxon>Apiosporaceae</taxon>
        <taxon>Apiospora</taxon>
    </lineage>
</organism>
<feature type="region of interest" description="Disordered" evidence="1">
    <location>
        <begin position="79"/>
        <end position="126"/>
    </location>
</feature>
<dbReference type="GeneID" id="92073880"/>
<dbReference type="RefSeq" id="XP_066703445.1">
    <property type="nucleotide sequence ID" value="XM_066840818.1"/>
</dbReference>
<dbReference type="EMBL" id="JAQQWE010000003">
    <property type="protein sequence ID" value="KAK7959742.1"/>
    <property type="molecule type" value="Genomic_DNA"/>
</dbReference>
<evidence type="ECO:0000256" key="1">
    <source>
        <dbReference type="SAM" id="MobiDB-lite"/>
    </source>
</evidence>
<proteinExistence type="predicted"/>
<sequence>MQRPAAPPLSAPCDNLSKTPLIRGALGELDRRIAVEHPGTPADDRPNTRTAAANRSFQSASAYLEASTPAHLRRIKRFSREGGPDLSDLRGFRNMTKSSLGRRKRGSQSPTKRSSNTTSTKSTGPYDRAFQQHLIDHGVFPYRYEYPDGGTPPPPDNLEEIRAVLAQPRPSLSPSRFKNDDFKKFEKEDAHATTEWQIVANVVPIIEGNIGDRKCVSGQIPFNNLDQLTDGSLVPGNPDRYYGARPEQLDRRIRADLDGFIVPSTQHDWKIMPNNILAVKGPDGSAAVAARQANYDGALGARGIQGVLSYGGSESQNDGNSRVITSTYHSGTLKMFTSHVKHPTHPGGRPEYVMTHLDSWALTGNMGSCRQGLTAYRNGLDWAKHQRDKAIKLANSRLHTSSVSTQVTGPLTTDQDLVENNETTSENIRQFSPPEALSTSQDSESSADELAMDTPTTKRKPTRGRRVARPAP</sequence>
<evidence type="ECO:0000313" key="3">
    <source>
        <dbReference type="Proteomes" id="UP001391051"/>
    </source>
</evidence>
<protein>
    <submittedName>
        <fullName evidence="2">Uncharacterized protein</fullName>
    </submittedName>
</protein>
<dbReference type="Proteomes" id="UP001391051">
    <property type="component" value="Unassembled WGS sequence"/>
</dbReference>
<comment type="caution">
    <text evidence="2">The sequence shown here is derived from an EMBL/GenBank/DDBJ whole genome shotgun (WGS) entry which is preliminary data.</text>
</comment>
<reference evidence="2 3" key="1">
    <citation type="submission" date="2023-01" db="EMBL/GenBank/DDBJ databases">
        <title>Analysis of 21 Apiospora genomes using comparative genomics revels a genus with tremendous synthesis potential of carbohydrate active enzymes and secondary metabolites.</title>
        <authorList>
            <person name="Sorensen T."/>
        </authorList>
    </citation>
    <scope>NUCLEOTIDE SEQUENCE [LARGE SCALE GENOMIC DNA]</scope>
    <source>
        <strain evidence="2 3">CBS 24483</strain>
    </source>
</reference>
<feature type="region of interest" description="Disordered" evidence="1">
    <location>
        <begin position="422"/>
        <end position="472"/>
    </location>
</feature>
<accession>A0ABR1QNI7</accession>
<keyword evidence="3" id="KW-1185">Reference proteome</keyword>
<evidence type="ECO:0000313" key="2">
    <source>
        <dbReference type="EMBL" id="KAK7959742.1"/>
    </source>
</evidence>